<evidence type="ECO:0000259" key="2">
    <source>
        <dbReference type="Pfam" id="PF03703"/>
    </source>
</evidence>
<evidence type="ECO:0000256" key="1">
    <source>
        <dbReference type="SAM" id="Phobius"/>
    </source>
</evidence>
<keyword evidence="1" id="KW-1133">Transmembrane helix</keyword>
<protein>
    <submittedName>
        <fullName evidence="3">Putative membrane protein YdbT with pleckstrin-like domain</fullName>
    </submittedName>
</protein>
<dbReference type="EMBL" id="JACHDR010000001">
    <property type="protein sequence ID" value="MBB5511477.1"/>
    <property type="molecule type" value="Genomic_DNA"/>
</dbReference>
<evidence type="ECO:0000313" key="4">
    <source>
        <dbReference type="Proteomes" id="UP000580797"/>
    </source>
</evidence>
<name>A0A7W8WYR8_9MICC</name>
<reference evidence="3 4" key="1">
    <citation type="submission" date="2020-08" db="EMBL/GenBank/DDBJ databases">
        <title>Sequencing the genomes of 1000 actinobacteria strains.</title>
        <authorList>
            <person name="Klenk H.-P."/>
        </authorList>
    </citation>
    <scope>NUCLEOTIDE SEQUENCE [LARGE SCALE GENOMIC DNA]</scope>
    <source>
        <strain evidence="3 4">DSM 105783</strain>
    </source>
</reference>
<gene>
    <name evidence="3" type="ORF">HD598_000164</name>
</gene>
<keyword evidence="1" id="KW-0812">Transmembrane</keyword>
<dbReference type="Proteomes" id="UP000580797">
    <property type="component" value="Unassembled WGS sequence"/>
</dbReference>
<feature type="transmembrane region" description="Helical" evidence="1">
    <location>
        <begin position="54"/>
        <end position="76"/>
    </location>
</feature>
<evidence type="ECO:0000313" key="3">
    <source>
        <dbReference type="EMBL" id="MBB5511477.1"/>
    </source>
</evidence>
<dbReference type="RefSeq" id="WP_183663086.1">
    <property type="nucleotide sequence ID" value="NZ_BAAARH010000009.1"/>
</dbReference>
<proteinExistence type="predicted"/>
<accession>A0A7W8WYR8</accession>
<organism evidence="3 4">
    <name type="scientific">Neomicrococcus aestuarii</name>
    <dbReference type="NCBI Taxonomy" id="556325"/>
    <lineage>
        <taxon>Bacteria</taxon>
        <taxon>Bacillati</taxon>
        <taxon>Actinomycetota</taxon>
        <taxon>Actinomycetes</taxon>
        <taxon>Micrococcales</taxon>
        <taxon>Micrococcaceae</taxon>
        <taxon>Neomicrococcus</taxon>
    </lineage>
</organism>
<keyword evidence="1" id="KW-0472">Membrane</keyword>
<dbReference type="Pfam" id="PF03703">
    <property type="entry name" value="bPH_2"/>
    <property type="match status" value="1"/>
</dbReference>
<feature type="domain" description="YdbS-like PH" evidence="2">
    <location>
        <begin position="81"/>
        <end position="144"/>
    </location>
</feature>
<sequence length="171" mass="19240">MRVRLRDNERVVVRTRPHLRAILWPVVRLMLLILVTSIGAGFLNRQHNEPLATIAPVLQWIVIGIGALLALSYGLLPIIRWLSTSVVLTTQRVIVHRQGKDREVPLENVFGVDLRQSMAQKINRSGTLILRTAQGNGIIYNVPAVQTVADLVVEYRDALAPRMVSTDRWAL</sequence>
<comment type="caution">
    <text evidence="3">The sequence shown here is derived from an EMBL/GenBank/DDBJ whole genome shotgun (WGS) entry which is preliminary data.</text>
</comment>
<dbReference type="AlphaFoldDB" id="A0A7W8WYR8"/>
<dbReference type="InterPro" id="IPR005182">
    <property type="entry name" value="YdbS-like_PH"/>
</dbReference>
<feature type="transmembrane region" description="Helical" evidence="1">
    <location>
        <begin position="21"/>
        <end position="42"/>
    </location>
</feature>